<dbReference type="GeneID" id="81392400"/>
<feature type="compositionally biased region" description="Acidic residues" evidence="1">
    <location>
        <begin position="49"/>
        <end position="58"/>
    </location>
</feature>
<gene>
    <name evidence="2" type="ORF">NUU61_002650</name>
</gene>
<dbReference type="RefSeq" id="XP_056514299.1">
    <property type="nucleotide sequence ID" value="XM_056653232.1"/>
</dbReference>
<reference evidence="2" key="2">
    <citation type="journal article" date="2023" name="IMA Fungus">
        <title>Comparative genomic study of the Penicillium genus elucidates a diverse pangenome and 15 lateral gene transfer events.</title>
        <authorList>
            <person name="Petersen C."/>
            <person name="Sorensen T."/>
            <person name="Nielsen M.R."/>
            <person name="Sondergaard T.E."/>
            <person name="Sorensen J.L."/>
            <person name="Fitzpatrick D.A."/>
            <person name="Frisvad J.C."/>
            <person name="Nielsen K.L."/>
        </authorList>
    </citation>
    <scope>NUCLEOTIDE SEQUENCE</scope>
    <source>
        <strain evidence="2">IBT 34128</strain>
    </source>
</reference>
<organism evidence="2 3">
    <name type="scientific">Penicillium alfredii</name>
    <dbReference type="NCBI Taxonomy" id="1506179"/>
    <lineage>
        <taxon>Eukaryota</taxon>
        <taxon>Fungi</taxon>
        <taxon>Dikarya</taxon>
        <taxon>Ascomycota</taxon>
        <taxon>Pezizomycotina</taxon>
        <taxon>Eurotiomycetes</taxon>
        <taxon>Eurotiomycetidae</taxon>
        <taxon>Eurotiales</taxon>
        <taxon>Aspergillaceae</taxon>
        <taxon>Penicillium</taxon>
    </lineage>
</organism>
<proteinExistence type="predicted"/>
<sequence length="227" mass="25262">MPPKRKSDTGSGGAPKKSKTDGDDTVALAARYRIARPSAICPRYRPASEAEEEEEQEDGGAGKASDPQKNAIWTRNSGKPCVCMKPSAENPEHIWVMTSASLKKFVALQNQTFFRDPDNFGIYVYNDFYAYGITELVQNVLLDFDEAKYNWKEQWALLGTTFLAILATLERNDLLKPDSEIKSLRATMASWIQLANDSTWEDGFDNADARVYAYATKHGIDLSGSGM</sequence>
<evidence type="ECO:0000313" key="3">
    <source>
        <dbReference type="Proteomes" id="UP001141434"/>
    </source>
</evidence>
<feature type="region of interest" description="Disordered" evidence="1">
    <location>
        <begin position="43"/>
        <end position="72"/>
    </location>
</feature>
<reference evidence="2" key="1">
    <citation type="submission" date="2022-11" db="EMBL/GenBank/DDBJ databases">
        <authorList>
            <person name="Petersen C."/>
        </authorList>
    </citation>
    <scope>NUCLEOTIDE SEQUENCE</scope>
    <source>
        <strain evidence="2">IBT 34128</strain>
    </source>
</reference>
<protein>
    <submittedName>
        <fullName evidence="2">Uncharacterized protein</fullName>
    </submittedName>
</protein>
<evidence type="ECO:0000313" key="2">
    <source>
        <dbReference type="EMBL" id="KAJ5105303.1"/>
    </source>
</evidence>
<accession>A0A9W9FS31</accession>
<keyword evidence="3" id="KW-1185">Reference proteome</keyword>
<name>A0A9W9FS31_9EURO</name>
<dbReference type="AlphaFoldDB" id="A0A9W9FS31"/>
<dbReference type="EMBL" id="JAPMSZ010000004">
    <property type="protein sequence ID" value="KAJ5105303.1"/>
    <property type="molecule type" value="Genomic_DNA"/>
</dbReference>
<dbReference type="Proteomes" id="UP001141434">
    <property type="component" value="Unassembled WGS sequence"/>
</dbReference>
<evidence type="ECO:0000256" key="1">
    <source>
        <dbReference type="SAM" id="MobiDB-lite"/>
    </source>
</evidence>
<dbReference type="OrthoDB" id="10037289at2759"/>
<comment type="caution">
    <text evidence="2">The sequence shown here is derived from an EMBL/GenBank/DDBJ whole genome shotgun (WGS) entry which is preliminary data.</text>
</comment>
<feature type="region of interest" description="Disordered" evidence="1">
    <location>
        <begin position="1"/>
        <end position="25"/>
    </location>
</feature>